<dbReference type="AlphaFoldDB" id="A0A9X4S7G3"/>
<gene>
    <name evidence="8" type="ORF">H010_07521</name>
</gene>
<evidence type="ECO:0000256" key="4">
    <source>
        <dbReference type="ARBA" id="ARBA00022989"/>
    </source>
</evidence>
<evidence type="ECO:0000256" key="6">
    <source>
        <dbReference type="SAM" id="Phobius"/>
    </source>
</evidence>
<evidence type="ECO:0000313" key="9">
    <source>
        <dbReference type="Proteomes" id="UP001152876"/>
    </source>
</evidence>
<dbReference type="InterPro" id="IPR000620">
    <property type="entry name" value="EamA_dom"/>
</dbReference>
<dbReference type="EMBL" id="AOGK01000005">
    <property type="protein sequence ID" value="MDG5975092.1"/>
    <property type="molecule type" value="Genomic_DNA"/>
</dbReference>
<evidence type="ECO:0000256" key="1">
    <source>
        <dbReference type="ARBA" id="ARBA00004651"/>
    </source>
</evidence>
<evidence type="ECO:0000256" key="3">
    <source>
        <dbReference type="ARBA" id="ARBA00022692"/>
    </source>
</evidence>
<comment type="subcellular location">
    <subcellularLocation>
        <location evidence="1">Cell membrane</location>
        <topology evidence="1">Multi-pass membrane protein</topology>
    </subcellularLocation>
</comment>
<feature type="transmembrane region" description="Helical" evidence="6">
    <location>
        <begin position="212"/>
        <end position="233"/>
    </location>
</feature>
<feature type="transmembrane region" description="Helical" evidence="6">
    <location>
        <begin position="272"/>
        <end position="289"/>
    </location>
</feature>
<dbReference type="Pfam" id="PF00892">
    <property type="entry name" value="EamA"/>
    <property type="match status" value="2"/>
</dbReference>
<keyword evidence="3 6" id="KW-0812">Transmembrane</keyword>
<protein>
    <recommendedName>
        <fullName evidence="7">EamA domain-containing protein</fullName>
    </recommendedName>
</protein>
<evidence type="ECO:0000259" key="7">
    <source>
        <dbReference type="Pfam" id="PF00892"/>
    </source>
</evidence>
<dbReference type="Proteomes" id="UP001152876">
    <property type="component" value="Unassembled WGS sequence"/>
</dbReference>
<keyword evidence="2" id="KW-1003">Cell membrane</keyword>
<feature type="transmembrane region" description="Helical" evidence="6">
    <location>
        <begin position="123"/>
        <end position="140"/>
    </location>
</feature>
<feature type="transmembrane region" description="Helical" evidence="6">
    <location>
        <begin position="66"/>
        <end position="88"/>
    </location>
</feature>
<dbReference type="SUPFAM" id="SSF103481">
    <property type="entry name" value="Multidrug resistance efflux transporter EmrE"/>
    <property type="match status" value="2"/>
</dbReference>
<accession>A0A9X4S7G3</accession>
<feature type="transmembrane region" description="Helical" evidence="6">
    <location>
        <begin position="181"/>
        <end position="200"/>
    </location>
</feature>
<feature type="transmembrane region" description="Helical" evidence="6">
    <location>
        <begin position="34"/>
        <end position="54"/>
    </location>
</feature>
<dbReference type="InterPro" id="IPR050638">
    <property type="entry name" value="AA-Vitamin_Transporters"/>
</dbReference>
<dbReference type="InterPro" id="IPR037185">
    <property type="entry name" value="EmrE-like"/>
</dbReference>
<evidence type="ECO:0000256" key="2">
    <source>
        <dbReference type="ARBA" id="ARBA00022475"/>
    </source>
</evidence>
<keyword evidence="9" id="KW-1185">Reference proteome</keyword>
<dbReference type="GO" id="GO:0005886">
    <property type="term" value="C:plasma membrane"/>
    <property type="evidence" value="ECO:0007669"/>
    <property type="project" value="UniProtKB-SubCell"/>
</dbReference>
<evidence type="ECO:0000256" key="5">
    <source>
        <dbReference type="ARBA" id="ARBA00023136"/>
    </source>
</evidence>
<sequence>MITRRQLWALLALTLMWGVNWPMMKLSLQQLSPLYFRASTMLIGAAWLFVYVAARGERMRPTGREWAAIAWLGLPNVLGWHTLSIFGVQELASGRAAILGFTMPIFTVLIGAAFFGERITPRVRLAVVCVALAIALLLWHELQRLSGRPAGVVWMLGAAASWALGTLMFRRAHLTLTPMVVTVWMLLLGSGVLWALALTLEPQPQPATFTPLMWTSLAYGALINYGLAQLIWFGMARDLPPATSAMSVMAIPLVGTLSATVIVGEVPHWQDWLAMVFVMLAIASVLWPARKVAAAQ</sequence>
<name>A0A9X4S7G3_9BURK</name>
<dbReference type="PANTHER" id="PTHR32322:SF18">
    <property type="entry name" value="S-ADENOSYLMETHIONINE_S-ADENOSYLHOMOCYSTEINE TRANSPORTER"/>
    <property type="match status" value="1"/>
</dbReference>
<dbReference type="RefSeq" id="WP_084235792.1">
    <property type="nucleotide sequence ID" value="NZ_AOGK01000005.1"/>
</dbReference>
<reference evidence="8" key="1">
    <citation type="submission" date="2013-01" db="EMBL/GenBank/DDBJ databases">
        <title>Genome draft of Hydrogenophaga taeniospiralis 2K1.</title>
        <authorList>
            <person name="Gomila M."/>
            <person name="Lalucat J."/>
        </authorList>
    </citation>
    <scope>NUCLEOTIDE SEQUENCE</scope>
    <source>
        <strain evidence="8">CCUG 15921</strain>
    </source>
</reference>
<feature type="domain" description="EamA" evidence="7">
    <location>
        <begin position="151"/>
        <end position="286"/>
    </location>
</feature>
<feature type="transmembrane region" description="Helical" evidence="6">
    <location>
        <begin position="94"/>
        <end position="116"/>
    </location>
</feature>
<proteinExistence type="predicted"/>
<evidence type="ECO:0000313" key="8">
    <source>
        <dbReference type="EMBL" id="MDG5975092.1"/>
    </source>
</evidence>
<keyword evidence="5 6" id="KW-0472">Membrane</keyword>
<feature type="transmembrane region" description="Helical" evidence="6">
    <location>
        <begin position="245"/>
        <end position="266"/>
    </location>
</feature>
<comment type="caution">
    <text evidence="8">The sequence shown here is derived from an EMBL/GenBank/DDBJ whole genome shotgun (WGS) entry which is preliminary data.</text>
</comment>
<dbReference type="PANTHER" id="PTHR32322">
    <property type="entry name" value="INNER MEMBRANE TRANSPORTER"/>
    <property type="match status" value="1"/>
</dbReference>
<keyword evidence="4 6" id="KW-1133">Transmembrane helix</keyword>
<organism evidence="8 9">
    <name type="scientific">Hydrogenophaga taeniospiralis CCUG 15921</name>
    <dbReference type="NCBI Taxonomy" id="1281780"/>
    <lineage>
        <taxon>Bacteria</taxon>
        <taxon>Pseudomonadati</taxon>
        <taxon>Pseudomonadota</taxon>
        <taxon>Betaproteobacteria</taxon>
        <taxon>Burkholderiales</taxon>
        <taxon>Comamonadaceae</taxon>
        <taxon>Hydrogenophaga</taxon>
    </lineage>
</organism>
<dbReference type="OrthoDB" id="5298131at2"/>
<feature type="domain" description="EamA" evidence="7">
    <location>
        <begin position="9"/>
        <end position="138"/>
    </location>
</feature>
<feature type="transmembrane region" description="Helical" evidence="6">
    <location>
        <begin position="152"/>
        <end position="169"/>
    </location>
</feature>